<keyword evidence="4 6" id="KW-0472">Membrane</keyword>
<feature type="region of interest" description="Disordered" evidence="5">
    <location>
        <begin position="423"/>
        <end position="443"/>
    </location>
</feature>
<organism evidence="8 9">
    <name type="scientific">Meganyctiphanes norvegica</name>
    <name type="common">Northern krill</name>
    <name type="synonym">Thysanopoda norvegica</name>
    <dbReference type="NCBI Taxonomy" id="48144"/>
    <lineage>
        <taxon>Eukaryota</taxon>
        <taxon>Metazoa</taxon>
        <taxon>Ecdysozoa</taxon>
        <taxon>Arthropoda</taxon>
        <taxon>Crustacea</taxon>
        <taxon>Multicrustacea</taxon>
        <taxon>Malacostraca</taxon>
        <taxon>Eumalacostraca</taxon>
        <taxon>Eucarida</taxon>
        <taxon>Euphausiacea</taxon>
        <taxon>Euphausiidae</taxon>
        <taxon>Meganyctiphanes</taxon>
    </lineage>
</organism>
<accession>A0AAV2PTP7</accession>
<feature type="domain" description="Sugar phosphate transporter" evidence="7">
    <location>
        <begin position="12"/>
        <end position="301"/>
    </location>
</feature>
<feature type="transmembrane region" description="Helical" evidence="6">
    <location>
        <begin position="132"/>
        <end position="150"/>
    </location>
</feature>
<comment type="subcellular location">
    <subcellularLocation>
        <location evidence="1">Membrane</location>
        <topology evidence="1">Multi-pass membrane protein</topology>
    </subcellularLocation>
</comment>
<name>A0AAV2PTP7_MEGNR</name>
<feature type="transmembrane region" description="Helical" evidence="6">
    <location>
        <begin position="38"/>
        <end position="57"/>
    </location>
</feature>
<sequence>MAPSKEQNEILRVVILCVLWYMVSSTNNVIGKLVLNEFPYPMTLTMVQLLSISLYSNPVLKWMGVRRKSDISWSYYKTIILPLAFGKFAASVFSHVSIWKVPVSYAHTVKATMPLFTVVLGRIIFGEKQTTKVYISLAPIILGVAVATITELSFDIVGLGAALLATCGFSLQNIFSKKVLNDTGIHHLRLLHLLGRLALFMFLPVWVLSDGFAILHDKSLLTRRDPTETIMLLATDGALNWIQNLIAFTVLHHVTPLTYAVANATKRICIITFSLIMLRNPVSSSNIAGMLLAVLGVLIYNKAKYDQNKKNKKSAVLPLTNPKVLDGFSTSIHPAYSTNSFSSVPHQNVPLHPAYAFNHLGATHGPYPAHSKNNTTTTTATTANGSSLTSNYIPYTTIANGHVSNGGTNQTVIRLGRGNGQLNSSNITNNSNNNISNGDVQSL</sequence>
<dbReference type="EMBL" id="CAXKWB010001211">
    <property type="protein sequence ID" value="CAL4063666.1"/>
    <property type="molecule type" value="Genomic_DNA"/>
</dbReference>
<dbReference type="InterPro" id="IPR037185">
    <property type="entry name" value="EmrE-like"/>
</dbReference>
<reference evidence="8 9" key="1">
    <citation type="submission" date="2024-05" db="EMBL/GenBank/DDBJ databases">
        <authorList>
            <person name="Wallberg A."/>
        </authorList>
    </citation>
    <scope>NUCLEOTIDE SEQUENCE [LARGE SCALE GENOMIC DNA]</scope>
</reference>
<evidence type="ECO:0000256" key="1">
    <source>
        <dbReference type="ARBA" id="ARBA00004141"/>
    </source>
</evidence>
<dbReference type="PANTHER" id="PTHR11132">
    <property type="entry name" value="SOLUTE CARRIER FAMILY 35"/>
    <property type="match status" value="1"/>
</dbReference>
<evidence type="ECO:0000313" key="9">
    <source>
        <dbReference type="Proteomes" id="UP001497623"/>
    </source>
</evidence>
<keyword evidence="9" id="KW-1185">Reference proteome</keyword>
<comment type="caution">
    <text evidence="8">The sequence shown here is derived from an EMBL/GenBank/DDBJ whole genome shotgun (WGS) entry which is preliminary data.</text>
</comment>
<dbReference type="InterPro" id="IPR004853">
    <property type="entry name" value="Sugar_P_trans_dom"/>
</dbReference>
<dbReference type="Pfam" id="PF03151">
    <property type="entry name" value="TPT"/>
    <property type="match status" value="1"/>
</dbReference>
<feature type="transmembrane region" description="Helical" evidence="6">
    <location>
        <begin position="78"/>
        <end position="99"/>
    </location>
</feature>
<keyword evidence="2 6" id="KW-0812">Transmembrane</keyword>
<feature type="transmembrane region" description="Helical" evidence="6">
    <location>
        <begin position="197"/>
        <end position="215"/>
    </location>
</feature>
<evidence type="ECO:0000256" key="6">
    <source>
        <dbReference type="SAM" id="Phobius"/>
    </source>
</evidence>
<keyword evidence="3 6" id="KW-1133">Transmembrane helix</keyword>
<evidence type="ECO:0000313" key="8">
    <source>
        <dbReference type="EMBL" id="CAL4063666.1"/>
    </source>
</evidence>
<feature type="transmembrane region" description="Helical" evidence="6">
    <location>
        <begin position="9"/>
        <end position="26"/>
    </location>
</feature>
<feature type="transmembrane region" description="Helical" evidence="6">
    <location>
        <begin position="156"/>
        <end position="176"/>
    </location>
</feature>
<dbReference type="SUPFAM" id="SSF103481">
    <property type="entry name" value="Multidrug resistance efflux transporter EmrE"/>
    <property type="match status" value="2"/>
</dbReference>
<feature type="transmembrane region" description="Helical" evidence="6">
    <location>
        <begin position="282"/>
        <end position="300"/>
    </location>
</feature>
<protein>
    <recommendedName>
        <fullName evidence="7">Sugar phosphate transporter domain-containing protein</fullName>
    </recommendedName>
</protein>
<evidence type="ECO:0000256" key="4">
    <source>
        <dbReference type="ARBA" id="ARBA00023136"/>
    </source>
</evidence>
<evidence type="ECO:0000256" key="3">
    <source>
        <dbReference type="ARBA" id="ARBA00022989"/>
    </source>
</evidence>
<dbReference type="AlphaFoldDB" id="A0AAV2PTP7"/>
<feature type="compositionally biased region" description="Low complexity" evidence="5">
    <location>
        <begin position="423"/>
        <end position="437"/>
    </location>
</feature>
<feature type="transmembrane region" description="Helical" evidence="6">
    <location>
        <begin position="105"/>
        <end position="125"/>
    </location>
</feature>
<evidence type="ECO:0000256" key="2">
    <source>
        <dbReference type="ARBA" id="ARBA00022692"/>
    </source>
</evidence>
<dbReference type="Proteomes" id="UP001497623">
    <property type="component" value="Unassembled WGS sequence"/>
</dbReference>
<evidence type="ECO:0000259" key="7">
    <source>
        <dbReference type="Pfam" id="PF03151"/>
    </source>
</evidence>
<gene>
    <name evidence="8" type="ORF">MNOR_LOCUS3521</name>
</gene>
<evidence type="ECO:0000256" key="5">
    <source>
        <dbReference type="SAM" id="MobiDB-lite"/>
    </source>
</evidence>
<proteinExistence type="predicted"/>
<dbReference type="GO" id="GO:0016020">
    <property type="term" value="C:membrane"/>
    <property type="evidence" value="ECO:0007669"/>
    <property type="project" value="UniProtKB-SubCell"/>
</dbReference>
<dbReference type="InterPro" id="IPR050186">
    <property type="entry name" value="TPT_transporter"/>
</dbReference>